<evidence type="ECO:0000313" key="3">
    <source>
        <dbReference type="Proteomes" id="UP000034893"/>
    </source>
</evidence>
<dbReference type="Proteomes" id="UP000034893">
    <property type="component" value="Unassembled WGS sequence"/>
</dbReference>
<dbReference type="EMBL" id="LBVP01000027">
    <property type="protein sequence ID" value="KKQ88136.1"/>
    <property type="molecule type" value="Genomic_DNA"/>
</dbReference>
<accession>A0A0G0PFV4</accession>
<name>A0A0G0PFV4_9BACT</name>
<feature type="region of interest" description="Disordered" evidence="1">
    <location>
        <begin position="1"/>
        <end position="22"/>
    </location>
</feature>
<sequence>MKSFSLPTQKQSSLLFPRSTKNQKPPFRWLRFLLAPELKPSQTFEIILPNMIHKSKKRNLK</sequence>
<gene>
    <name evidence="2" type="ORF">UT12_C0027G0001</name>
</gene>
<reference evidence="2 3" key="1">
    <citation type="journal article" date="2015" name="Nature">
        <title>rRNA introns, odd ribosomes, and small enigmatic genomes across a large radiation of phyla.</title>
        <authorList>
            <person name="Brown C.T."/>
            <person name="Hug L.A."/>
            <person name="Thomas B.C."/>
            <person name="Sharon I."/>
            <person name="Castelle C.J."/>
            <person name="Singh A."/>
            <person name="Wilkins M.J."/>
            <person name="Williams K.H."/>
            <person name="Banfield J.F."/>
        </authorList>
    </citation>
    <scope>NUCLEOTIDE SEQUENCE [LARGE SCALE GENOMIC DNA]</scope>
</reference>
<dbReference type="AlphaFoldDB" id="A0A0G0PFV4"/>
<evidence type="ECO:0000313" key="2">
    <source>
        <dbReference type="EMBL" id="KKQ88136.1"/>
    </source>
</evidence>
<protein>
    <submittedName>
        <fullName evidence="2">Uncharacterized protein</fullName>
    </submittedName>
</protein>
<comment type="caution">
    <text evidence="2">The sequence shown here is derived from an EMBL/GenBank/DDBJ whole genome shotgun (WGS) entry which is preliminary data.</text>
</comment>
<organism evidence="2 3">
    <name type="scientific">Candidatus Curtissbacteria bacterium GW2011_GWC2_38_9</name>
    <dbReference type="NCBI Taxonomy" id="1618414"/>
    <lineage>
        <taxon>Bacteria</taxon>
        <taxon>Candidatus Curtissiibacteriota</taxon>
    </lineage>
</organism>
<proteinExistence type="predicted"/>
<evidence type="ECO:0000256" key="1">
    <source>
        <dbReference type="SAM" id="MobiDB-lite"/>
    </source>
</evidence>